<evidence type="ECO:0000313" key="3">
    <source>
        <dbReference type="Proteomes" id="UP001150907"/>
    </source>
</evidence>
<keyword evidence="3" id="KW-1185">Reference proteome</keyword>
<feature type="non-terminal residue" evidence="2">
    <location>
        <position position="361"/>
    </location>
</feature>
<dbReference type="OrthoDB" id="10258608at2759"/>
<evidence type="ECO:0000313" key="2">
    <source>
        <dbReference type="EMBL" id="KAJ1998680.1"/>
    </source>
</evidence>
<dbReference type="InterPro" id="IPR032629">
    <property type="entry name" value="DCB_dom"/>
</dbReference>
<feature type="domain" description="Mon2/Sec7/BIG1-like dimerisation and cyclophilin-binding" evidence="1">
    <location>
        <begin position="180"/>
        <end position="312"/>
    </location>
</feature>
<proteinExistence type="predicted"/>
<name>A0A9W8ECM6_9FUNG</name>
<dbReference type="Proteomes" id="UP001150907">
    <property type="component" value="Unassembled WGS sequence"/>
</dbReference>
<evidence type="ECO:0000259" key="1">
    <source>
        <dbReference type="Pfam" id="PF16213"/>
    </source>
</evidence>
<protein>
    <submittedName>
        <fullName evidence="2">GDP/GTP exchange factor for ARF</fullName>
    </submittedName>
</protein>
<organism evidence="2 3">
    <name type="scientific">Coemansia thaxteri</name>
    <dbReference type="NCBI Taxonomy" id="2663907"/>
    <lineage>
        <taxon>Eukaryota</taxon>
        <taxon>Fungi</taxon>
        <taxon>Fungi incertae sedis</taxon>
        <taxon>Zoopagomycota</taxon>
        <taxon>Kickxellomycotina</taxon>
        <taxon>Kickxellomycetes</taxon>
        <taxon>Kickxellales</taxon>
        <taxon>Kickxellaceae</taxon>
        <taxon>Coemansia</taxon>
    </lineage>
</organism>
<dbReference type="EMBL" id="JANBQF010000892">
    <property type="protein sequence ID" value="KAJ1998680.1"/>
    <property type="molecule type" value="Genomic_DNA"/>
</dbReference>
<reference evidence="2" key="1">
    <citation type="submission" date="2022-07" db="EMBL/GenBank/DDBJ databases">
        <title>Phylogenomic reconstructions and comparative analyses of Kickxellomycotina fungi.</title>
        <authorList>
            <person name="Reynolds N.K."/>
            <person name="Stajich J.E."/>
            <person name="Barry K."/>
            <person name="Grigoriev I.V."/>
            <person name="Crous P."/>
            <person name="Smith M.E."/>
        </authorList>
    </citation>
    <scope>NUCLEOTIDE SEQUENCE</scope>
    <source>
        <strain evidence="2">IMI 214461</strain>
    </source>
</reference>
<dbReference type="Pfam" id="PF16213">
    <property type="entry name" value="DCB"/>
    <property type="match status" value="1"/>
</dbReference>
<comment type="caution">
    <text evidence="2">The sequence shown here is derived from an EMBL/GenBank/DDBJ whole genome shotgun (WGS) entry which is preliminary data.</text>
</comment>
<sequence>MLHQDTDYAPASPLGQAGFAPLPADAWRLLVEAEIDTIVRELRKNALWAEAVERDGVGALWVGGGRWPAAQGVVVEADARRAAPGMDELGDSLTSPLQAQSATSDVGPSKMARYRQEFACRRTLGKAGVCIGLASFADKSDDVGGDEYTMSRIMMLESFLLLREAINGVSDPRTIDPQTILDPFFLVIRDPETTGPITRCTLVSIQRFITHRIIDFSQPKTVPALLELARAVTHCRFEATDAASDEAVLMQILNVLGALVTSSNGHHLNDVTVCEIMETVLSMSCQMRLSEMLRKSAESTLFTLVTFVFGRLNDMQHGVGGIGADASSATEMAGGAASDGLAPADYGADALMTMPSASSML</sequence>
<dbReference type="AlphaFoldDB" id="A0A9W8ECM6"/>
<accession>A0A9W8ECM6</accession>
<gene>
    <name evidence="2" type="primary">GEA2_1</name>
    <name evidence="2" type="ORF">H4R26_005368</name>
</gene>